<evidence type="ECO:0000256" key="3">
    <source>
        <dbReference type="ARBA" id="ARBA00023186"/>
    </source>
</evidence>
<evidence type="ECO:0000256" key="2">
    <source>
        <dbReference type="ARBA" id="ARBA00023016"/>
    </source>
</evidence>
<keyword evidence="2 4" id="KW-0346">Stress response</keyword>
<dbReference type="Pfam" id="PF01025">
    <property type="entry name" value="GrpE"/>
    <property type="match status" value="1"/>
</dbReference>
<dbReference type="InterPro" id="IPR013805">
    <property type="entry name" value="GrpE_CC"/>
</dbReference>
<dbReference type="PROSITE" id="PS01071">
    <property type="entry name" value="GRPE"/>
    <property type="match status" value="1"/>
</dbReference>
<organism evidence="9 10">
    <name type="scientific">Rhodobacter calidifons</name>
    <dbReference type="NCBI Taxonomy" id="2715277"/>
    <lineage>
        <taxon>Bacteria</taxon>
        <taxon>Pseudomonadati</taxon>
        <taxon>Pseudomonadota</taxon>
        <taxon>Alphaproteobacteria</taxon>
        <taxon>Rhodobacterales</taxon>
        <taxon>Rhodobacter group</taxon>
        <taxon>Rhodobacter</taxon>
    </lineage>
</organism>
<sequence length="176" mass="19634">MSQEEISAEQVELEELETPEVDELEALRAERDELRDKFMRALADAENSRKRAERDRREAEMYGGSRLARDLLPVYDNLKRALQAVPEENREASAALIEGVELTLRELTNVMTKHGVTPISPAVGDTFDPQLHQAMFEAPLPGTKAGQIIQVATEGFLLHDRLLRPAQVGVSSNTAE</sequence>
<reference evidence="9 10" key="1">
    <citation type="journal article" date="2022" name="Microorganisms">
        <title>Genome Sequence and Characterization of a Xanthorhodopsin-Containing, Aerobic Anoxygenic Phototrophic Rhodobacter Species, Isolated from Mesophilic Conditions at Yellowstone National Park.</title>
        <authorList>
            <person name="Kyndt J.A."/>
            <person name="Robertson S."/>
            <person name="Shoffstall I.B."/>
            <person name="Ramaley R.F."/>
            <person name="Meyer T.E."/>
        </authorList>
    </citation>
    <scope>NUCLEOTIDE SEQUENCE [LARGE SCALE GENOMIC DNA]</scope>
    <source>
        <strain evidence="9 10">M37P</strain>
    </source>
</reference>
<dbReference type="RefSeq" id="WP_166401715.1">
    <property type="nucleotide sequence ID" value="NZ_JAANHS010000002.1"/>
</dbReference>
<dbReference type="Proteomes" id="UP001515660">
    <property type="component" value="Unassembled WGS sequence"/>
</dbReference>
<dbReference type="PANTHER" id="PTHR21237:SF23">
    <property type="entry name" value="GRPE PROTEIN HOMOLOG, MITOCHONDRIAL"/>
    <property type="match status" value="1"/>
</dbReference>
<keyword evidence="4" id="KW-0963">Cytoplasm</keyword>
<dbReference type="HAMAP" id="MF_01151">
    <property type="entry name" value="GrpE"/>
    <property type="match status" value="1"/>
</dbReference>
<gene>
    <name evidence="4" type="primary">grpE</name>
    <name evidence="9" type="ORF">G8O29_02810</name>
</gene>
<feature type="region of interest" description="Disordered" evidence="8">
    <location>
        <begin position="1"/>
        <end position="24"/>
    </location>
</feature>
<feature type="compositionally biased region" description="Low complexity" evidence="8">
    <location>
        <begin position="1"/>
        <end position="10"/>
    </location>
</feature>
<keyword evidence="10" id="KW-1185">Reference proteome</keyword>
<dbReference type="SUPFAM" id="SSF51064">
    <property type="entry name" value="Head domain of nucleotide exchange factor GrpE"/>
    <property type="match status" value="1"/>
</dbReference>
<name>A0ABX0G390_9RHOB</name>
<evidence type="ECO:0000256" key="5">
    <source>
        <dbReference type="RuleBase" id="RU000639"/>
    </source>
</evidence>
<dbReference type="PRINTS" id="PR00773">
    <property type="entry name" value="GRPEPROTEIN"/>
</dbReference>
<keyword evidence="7" id="KW-0175">Coiled coil</keyword>
<comment type="function">
    <text evidence="4 5">Participates actively in the response to hyperosmotic and heat shock by preventing the aggregation of stress-denatured proteins, in association with DnaK and GrpE. It is the nucleotide exchange factor for DnaK and may function as a thermosensor. Unfolded proteins bind initially to DnaJ; upon interaction with the DnaJ-bound protein, DnaK hydrolyzes its bound ATP, resulting in the formation of a stable complex. GrpE releases ADP from DnaK; ATP binding to DnaK triggers the release of the substrate protein, thus completing the reaction cycle. Several rounds of ATP-dependent interactions between DnaJ, DnaK and GrpE are required for fully efficient folding.</text>
</comment>
<feature type="compositionally biased region" description="Acidic residues" evidence="8">
    <location>
        <begin position="11"/>
        <end position="24"/>
    </location>
</feature>
<feature type="coiled-coil region" evidence="7">
    <location>
        <begin position="24"/>
        <end position="62"/>
    </location>
</feature>
<dbReference type="CDD" id="cd00446">
    <property type="entry name" value="GrpE"/>
    <property type="match status" value="1"/>
</dbReference>
<comment type="similarity">
    <text evidence="1 4 6">Belongs to the GrpE family.</text>
</comment>
<protein>
    <recommendedName>
        <fullName evidence="4 5">Protein GrpE</fullName>
    </recommendedName>
    <alternativeName>
        <fullName evidence="4">HSP-70 cofactor</fullName>
    </alternativeName>
</protein>
<dbReference type="SUPFAM" id="SSF58014">
    <property type="entry name" value="Coiled-coil domain of nucleotide exchange factor GrpE"/>
    <property type="match status" value="1"/>
</dbReference>
<dbReference type="Gene3D" id="3.90.20.20">
    <property type="match status" value="1"/>
</dbReference>
<comment type="subcellular location">
    <subcellularLocation>
        <location evidence="4">Cytoplasm</location>
    </subcellularLocation>
</comment>
<evidence type="ECO:0000256" key="7">
    <source>
        <dbReference type="SAM" id="Coils"/>
    </source>
</evidence>
<evidence type="ECO:0000256" key="4">
    <source>
        <dbReference type="HAMAP-Rule" id="MF_01151"/>
    </source>
</evidence>
<evidence type="ECO:0000313" key="10">
    <source>
        <dbReference type="Proteomes" id="UP001515660"/>
    </source>
</evidence>
<evidence type="ECO:0000313" key="9">
    <source>
        <dbReference type="EMBL" id="NHB75671.1"/>
    </source>
</evidence>
<dbReference type="PANTHER" id="PTHR21237">
    <property type="entry name" value="GRPE PROTEIN"/>
    <property type="match status" value="1"/>
</dbReference>
<dbReference type="EMBL" id="JAANHS010000002">
    <property type="protein sequence ID" value="NHB75671.1"/>
    <property type="molecule type" value="Genomic_DNA"/>
</dbReference>
<accession>A0ABX0G390</accession>
<dbReference type="InterPro" id="IPR000740">
    <property type="entry name" value="GrpE"/>
</dbReference>
<comment type="caution">
    <text evidence="9">The sequence shown here is derived from an EMBL/GenBank/DDBJ whole genome shotgun (WGS) entry which is preliminary data.</text>
</comment>
<keyword evidence="3 4" id="KW-0143">Chaperone</keyword>
<evidence type="ECO:0000256" key="8">
    <source>
        <dbReference type="SAM" id="MobiDB-lite"/>
    </source>
</evidence>
<proteinExistence type="inferred from homology"/>
<dbReference type="InterPro" id="IPR009012">
    <property type="entry name" value="GrpE_head"/>
</dbReference>
<evidence type="ECO:0000256" key="1">
    <source>
        <dbReference type="ARBA" id="ARBA00009054"/>
    </source>
</evidence>
<dbReference type="Gene3D" id="2.30.22.10">
    <property type="entry name" value="Head domain of nucleotide exchange factor GrpE"/>
    <property type="match status" value="1"/>
</dbReference>
<comment type="subunit">
    <text evidence="4">Homodimer.</text>
</comment>
<evidence type="ECO:0000256" key="6">
    <source>
        <dbReference type="RuleBase" id="RU004478"/>
    </source>
</evidence>